<sequence length="163" mass="18713">MTLALASWQRALPTIHPDLSVCARVRLHLSTAGRKQLAEYTTERRRAHIERAVLSDRAAHLRRHVLQDADTARAWWLERQGGSIGSWEQFNSIILPLVQKQDDPQSRYTRAASLFSSLIERMETDETRFQAFLNLARALVDQMNWQDLVNEPDEPPDHNSDSG</sequence>
<accession>A0ABR9HIP7</accession>
<keyword evidence="2" id="KW-1185">Reference proteome</keyword>
<proteinExistence type="predicted"/>
<evidence type="ECO:0000313" key="2">
    <source>
        <dbReference type="Proteomes" id="UP000598217"/>
    </source>
</evidence>
<dbReference type="Proteomes" id="UP000598217">
    <property type="component" value="Unassembled WGS sequence"/>
</dbReference>
<reference evidence="1 2" key="1">
    <citation type="submission" date="2020-10" db="EMBL/GenBank/DDBJ databases">
        <title>Sequencing the genomes of 1000 actinobacteria strains.</title>
        <authorList>
            <person name="Klenk H.-P."/>
        </authorList>
    </citation>
    <scope>NUCLEOTIDE SEQUENCE [LARGE SCALE GENOMIC DNA]</scope>
    <source>
        <strain evidence="1 2">DSM 45157</strain>
    </source>
</reference>
<name>A0ABR9HIP7_9ACTN</name>
<dbReference type="EMBL" id="JADBDY010000001">
    <property type="protein sequence ID" value="MBE1458889.1"/>
    <property type="molecule type" value="Genomic_DNA"/>
</dbReference>
<comment type="caution">
    <text evidence="1">The sequence shown here is derived from an EMBL/GenBank/DDBJ whole genome shotgun (WGS) entry which is preliminary data.</text>
</comment>
<protein>
    <submittedName>
        <fullName evidence="1">Uncharacterized protein</fullName>
    </submittedName>
</protein>
<dbReference type="RefSeq" id="WP_191271840.1">
    <property type="nucleotide sequence ID" value="NZ_BMXJ01000005.1"/>
</dbReference>
<gene>
    <name evidence="1" type="ORF">H4W79_003103</name>
</gene>
<evidence type="ECO:0000313" key="1">
    <source>
        <dbReference type="EMBL" id="MBE1458889.1"/>
    </source>
</evidence>
<organism evidence="1 2">
    <name type="scientific">Nocardiopsis terrae</name>
    <dbReference type="NCBI Taxonomy" id="372655"/>
    <lineage>
        <taxon>Bacteria</taxon>
        <taxon>Bacillati</taxon>
        <taxon>Actinomycetota</taxon>
        <taxon>Actinomycetes</taxon>
        <taxon>Streptosporangiales</taxon>
        <taxon>Nocardiopsidaceae</taxon>
        <taxon>Nocardiopsis</taxon>
    </lineage>
</organism>